<name>A0ABN0U6B8_9GAMM</name>
<feature type="compositionally biased region" description="Low complexity" evidence="1">
    <location>
        <begin position="151"/>
        <end position="160"/>
    </location>
</feature>
<feature type="domain" description="PI-PLC Y-box" evidence="3">
    <location>
        <begin position="102"/>
        <end position="146"/>
    </location>
</feature>
<evidence type="ECO:0000313" key="5">
    <source>
        <dbReference type="Proteomes" id="UP001500657"/>
    </source>
</evidence>
<feature type="transmembrane region" description="Helical" evidence="2">
    <location>
        <begin position="48"/>
        <end position="67"/>
    </location>
</feature>
<keyword evidence="2" id="KW-1133">Transmembrane helix</keyword>
<gene>
    <name evidence="4" type="ORF">GCM10009126_02310</name>
</gene>
<dbReference type="Proteomes" id="UP001500657">
    <property type="component" value="Unassembled WGS sequence"/>
</dbReference>
<reference evidence="4 5" key="1">
    <citation type="journal article" date="2019" name="Int. J. Syst. Evol. Microbiol.">
        <title>The Global Catalogue of Microorganisms (GCM) 10K type strain sequencing project: providing services to taxonomists for standard genome sequencing and annotation.</title>
        <authorList>
            <consortium name="The Broad Institute Genomics Platform"/>
            <consortium name="The Broad Institute Genome Sequencing Center for Infectious Disease"/>
            <person name="Wu L."/>
            <person name="Ma J."/>
        </authorList>
    </citation>
    <scope>NUCLEOTIDE SEQUENCE [LARGE SCALE GENOMIC DNA]</scope>
    <source>
        <strain evidence="4 5">JCM 16242</strain>
    </source>
</reference>
<comment type="caution">
    <text evidence="4">The sequence shown here is derived from an EMBL/GenBank/DDBJ whole genome shotgun (WGS) entry which is preliminary data.</text>
</comment>
<keyword evidence="5" id="KW-1185">Reference proteome</keyword>
<evidence type="ECO:0000256" key="1">
    <source>
        <dbReference type="SAM" id="MobiDB-lite"/>
    </source>
</evidence>
<evidence type="ECO:0000313" key="4">
    <source>
        <dbReference type="EMBL" id="GAA0240216.1"/>
    </source>
</evidence>
<keyword evidence="2" id="KW-0812">Transmembrane</keyword>
<dbReference type="InterPro" id="IPR001711">
    <property type="entry name" value="PLipase_C_Pinositol-sp_Y"/>
</dbReference>
<evidence type="ECO:0000256" key="2">
    <source>
        <dbReference type="SAM" id="Phobius"/>
    </source>
</evidence>
<evidence type="ECO:0000259" key="3">
    <source>
        <dbReference type="PROSITE" id="PS50008"/>
    </source>
</evidence>
<dbReference type="InterPro" id="IPR021732">
    <property type="entry name" value="DUF3301"/>
</dbReference>
<protein>
    <recommendedName>
        <fullName evidence="3">PI-PLC Y-box domain-containing protein</fullName>
    </recommendedName>
</protein>
<dbReference type="EMBL" id="BAAAFO010000001">
    <property type="protein sequence ID" value="GAA0240216.1"/>
    <property type="molecule type" value="Genomic_DNA"/>
</dbReference>
<proteinExistence type="predicted"/>
<feature type="region of interest" description="Disordered" evidence="1">
    <location>
        <begin position="148"/>
        <end position="179"/>
    </location>
</feature>
<keyword evidence="2" id="KW-0472">Membrane</keyword>
<accession>A0ABN0U6B8</accession>
<sequence length="179" mass="19367">MPPLLPEEATLRANTVVSRILDRTPGQRSLAPGAGGPHTGDMSNLSDLLLLLSLGAAVGLWLKLSAARERAVREARRLCLQHGLQLLDETVGLRALRLHRGSHGRRGIERCYAFEVSLEGDDRKPAHLWMLGTTISALSLPAPDLPESPVAPARAAGAGRRATDNVVPLRPRRADQRLH</sequence>
<organism evidence="4 5">
    <name type="scientific">Rhodanobacter caeni</name>
    <dbReference type="NCBI Taxonomy" id="657654"/>
    <lineage>
        <taxon>Bacteria</taxon>
        <taxon>Pseudomonadati</taxon>
        <taxon>Pseudomonadota</taxon>
        <taxon>Gammaproteobacteria</taxon>
        <taxon>Lysobacterales</taxon>
        <taxon>Rhodanobacteraceae</taxon>
        <taxon>Rhodanobacter</taxon>
    </lineage>
</organism>
<dbReference type="PROSITE" id="PS50008">
    <property type="entry name" value="PIPLC_Y_DOMAIN"/>
    <property type="match status" value="1"/>
</dbReference>
<dbReference type="Pfam" id="PF11743">
    <property type="entry name" value="DUF3301"/>
    <property type="match status" value="1"/>
</dbReference>